<keyword evidence="11" id="KW-1185">Reference proteome</keyword>
<dbReference type="GeneID" id="97508111"/>
<dbReference type="Proteomes" id="UP000702954">
    <property type="component" value="Unassembled WGS sequence"/>
</dbReference>
<feature type="signal peptide" evidence="6">
    <location>
        <begin position="1"/>
        <end position="19"/>
    </location>
</feature>
<dbReference type="Pfam" id="PF05698">
    <property type="entry name" value="Trigger_C"/>
    <property type="match status" value="1"/>
</dbReference>
<dbReference type="InterPro" id="IPR046357">
    <property type="entry name" value="PPIase_dom_sf"/>
</dbReference>
<dbReference type="InterPro" id="IPR027304">
    <property type="entry name" value="Trigger_fact/SurA_dom_sf"/>
</dbReference>
<evidence type="ECO:0000256" key="6">
    <source>
        <dbReference type="SAM" id="SignalP"/>
    </source>
</evidence>
<evidence type="ECO:0000313" key="8">
    <source>
        <dbReference type="EMBL" id="GBU03905.1"/>
    </source>
</evidence>
<dbReference type="SUPFAM" id="SSF109998">
    <property type="entry name" value="Triger factor/SurA peptide-binding domain-like"/>
    <property type="match status" value="1"/>
</dbReference>
<dbReference type="Pfam" id="PF00254">
    <property type="entry name" value="FKBP_C"/>
    <property type="match status" value="1"/>
</dbReference>
<dbReference type="InterPro" id="IPR037041">
    <property type="entry name" value="Trigger_fac_C_sf"/>
</dbReference>
<evidence type="ECO:0000313" key="10">
    <source>
        <dbReference type="Proteomes" id="UP000294613"/>
    </source>
</evidence>
<comment type="catalytic activity">
    <reaction evidence="1 5">
        <text>[protein]-peptidylproline (omega=180) = [protein]-peptidylproline (omega=0)</text>
        <dbReference type="Rhea" id="RHEA:16237"/>
        <dbReference type="Rhea" id="RHEA-COMP:10747"/>
        <dbReference type="Rhea" id="RHEA-COMP:10748"/>
        <dbReference type="ChEBI" id="CHEBI:83833"/>
        <dbReference type="ChEBI" id="CHEBI:83834"/>
        <dbReference type="EC" id="5.2.1.8"/>
    </reaction>
</comment>
<dbReference type="PROSITE" id="PS51257">
    <property type="entry name" value="PROKAR_LIPOPROTEIN"/>
    <property type="match status" value="1"/>
</dbReference>
<evidence type="ECO:0000256" key="2">
    <source>
        <dbReference type="ARBA" id="ARBA00013194"/>
    </source>
</evidence>
<dbReference type="Gene3D" id="3.10.50.40">
    <property type="match status" value="1"/>
</dbReference>
<dbReference type="GO" id="GO:0015031">
    <property type="term" value="P:protein transport"/>
    <property type="evidence" value="ECO:0007669"/>
    <property type="project" value="InterPro"/>
</dbReference>
<dbReference type="SUPFAM" id="SSF54534">
    <property type="entry name" value="FKBP-like"/>
    <property type="match status" value="1"/>
</dbReference>
<feature type="chain" id="PRO_5038969027" description="peptidylprolyl isomerase" evidence="6">
    <location>
        <begin position="20"/>
        <end position="349"/>
    </location>
</feature>
<name>A0A4V2UQ24_9FIRM</name>
<comment type="caution">
    <text evidence="9">The sequence shown here is derived from an EMBL/GenBank/DDBJ whole genome shotgun (WGS) entry which is preliminary data.</text>
</comment>
<feature type="domain" description="PPIase FKBP-type" evidence="7">
    <location>
        <begin position="78"/>
        <end position="135"/>
    </location>
</feature>
<evidence type="ECO:0000256" key="5">
    <source>
        <dbReference type="PROSITE-ProRule" id="PRU00277"/>
    </source>
</evidence>
<dbReference type="Proteomes" id="UP000294613">
    <property type="component" value="Unassembled WGS sequence"/>
</dbReference>
<evidence type="ECO:0000256" key="1">
    <source>
        <dbReference type="ARBA" id="ARBA00000971"/>
    </source>
</evidence>
<evidence type="ECO:0000256" key="4">
    <source>
        <dbReference type="ARBA" id="ARBA00023235"/>
    </source>
</evidence>
<gene>
    <name evidence="9" type="ORF">EDD74_11012</name>
    <name evidence="8" type="ORF">FAEUMB_04460</name>
</gene>
<protein>
    <recommendedName>
        <fullName evidence="2 5">peptidylprolyl isomerase</fullName>
        <ecNumber evidence="2 5">5.2.1.8</ecNumber>
    </recommendedName>
</protein>
<keyword evidence="6" id="KW-0732">Signal</keyword>
<dbReference type="GO" id="GO:0003755">
    <property type="term" value="F:peptidyl-prolyl cis-trans isomerase activity"/>
    <property type="evidence" value="ECO:0007669"/>
    <property type="project" value="UniProtKB-KW"/>
</dbReference>
<dbReference type="Gene3D" id="1.10.3120.10">
    <property type="entry name" value="Trigger factor, C-terminal domain"/>
    <property type="match status" value="1"/>
</dbReference>
<accession>A0A4V2UQ24</accession>
<dbReference type="AlphaFoldDB" id="A0A4V2UQ24"/>
<sequence>MKKKLAALLLGVCMTVTLAGCQKSIEDDNVKISEYKGIKVEGLELAKVTDKDVENSIQSTLEAEAEHKEVTDRATKKGDSLEVSYVGKADGETFDQGDLTVEVGGEGFVEGFSEGMEGHKLNETFDISLTLPENYPAEIAGKDAVFTVTINSITEEILPELNDEFVQKISDKAKTVDEYKKQVKKDLETSNKKTVESQNKNSAWTEVVKNTELKKEFKEDINESVDLMKEQYTQLAEMYYQVTFEEFLEQSGITEDQFVEKMEKQAKDQLKSKYASKLIAEKEKLELSDKAYKEKYDEYAQSYGYENGDAFIEANGEDGEEKLKESILLDTAMTWVADHAKFVEAETEK</sequence>
<keyword evidence="3 5" id="KW-0697">Rotamase</keyword>
<dbReference type="GO" id="GO:0006457">
    <property type="term" value="P:protein folding"/>
    <property type="evidence" value="ECO:0007669"/>
    <property type="project" value="InterPro"/>
</dbReference>
<evidence type="ECO:0000259" key="7">
    <source>
        <dbReference type="PROSITE" id="PS50059"/>
    </source>
</evidence>
<dbReference type="EMBL" id="BHEO01000002">
    <property type="protein sequence ID" value="GBU03905.1"/>
    <property type="molecule type" value="Genomic_DNA"/>
</dbReference>
<dbReference type="InterPro" id="IPR001179">
    <property type="entry name" value="PPIase_FKBP_dom"/>
</dbReference>
<reference evidence="8 11" key="1">
    <citation type="journal article" date="2018" name="Int. J. Syst. Evol. Microbiol.">
        <title>Draft Genome Sequence of Faecalimonas umbilicata JCM 30896T, an Acetate-Producing Bacterium Isolated from Human Feces.</title>
        <authorList>
            <person name="Sakamoto M."/>
            <person name="Ikeyama N."/>
            <person name="Yuki M."/>
            <person name="Ohkuma M."/>
        </authorList>
    </citation>
    <scope>NUCLEOTIDE SEQUENCE [LARGE SCALE GENOMIC DNA]</scope>
    <source>
        <strain evidence="8 11">EGH7</strain>
    </source>
</reference>
<dbReference type="InterPro" id="IPR008880">
    <property type="entry name" value="Trigger_fac_C"/>
</dbReference>
<evidence type="ECO:0000256" key="3">
    <source>
        <dbReference type="ARBA" id="ARBA00023110"/>
    </source>
</evidence>
<dbReference type="EMBL" id="SLZV01000010">
    <property type="protein sequence ID" value="TCS68187.1"/>
    <property type="molecule type" value="Genomic_DNA"/>
</dbReference>
<dbReference type="RefSeq" id="WP_016439537.1">
    <property type="nucleotide sequence ID" value="NZ_AP031411.1"/>
</dbReference>
<proteinExistence type="predicted"/>
<evidence type="ECO:0000313" key="9">
    <source>
        <dbReference type="EMBL" id="TCS68187.1"/>
    </source>
</evidence>
<dbReference type="PROSITE" id="PS50059">
    <property type="entry name" value="FKBP_PPIASE"/>
    <property type="match status" value="1"/>
</dbReference>
<dbReference type="EC" id="5.2.1.8" evidence="2 5"/>
<evidence type="ECO:0000313" key="11">
    <source>
        <dbReference type="Proteomes" id="UP000702954"/>
    </source>
</evidence>
<reference evidence="9 10" key="2">
    <citation type="submission" date="2019-03" db="EMBL/GenBank/DDBJ databases">
        <title>Genomic Encyclopedia of Type Strains, Phase IV (KMG-IV): sequencing the most valuable type-strain genomes for metagenomic binning, comparative biology and taxonomic classification.</title>
        <authorList>
            <person name="Goeker M."/>
        </authorList>
    </citation>
    <scope>NUCLEOTIDE SEQUENCE [LARGE SCALE GENOMIC DNA]</scope>
    <source>
        <strain evidence="9 10">DSM 103426</strain>
    </source>
</reference>
<keyword evidence="4 5" id="KW-0413">Isomerase</keyword>
<organism evidence="9 10">
    <name type="scientific">Faecalimonas umbilicata</name>
    <dbReference type="NCBI Taxonomy" id="1912855"/>
    <lineage>
        <taxon>Bacteria</taxon>
        <taxon>Bacillati</taxon>
        <taxon>Bacillota</taxon>
        <taxon>Clostridia</taxon>
        <taxon>Lachnospirales</taxon>
        <taxon>Lachnospiraceae</taxon>
        <taxon>Faecalimonas</taxon>
    </lineage>
</organism>